<gene>
    <name evidence="10" type="ordered locus">Slin_6522</name>
</gene>
<sequence length="258" mass="27410">MKFNQWMLAGIASAVFVAGSATAQVKKSTVKKPAAPAKSATAARPATTGATIASTQDSVSYSIGVFMAQSLKQQGITDLDAALLTRGLQDAISGQPTRLTLEQCNQVMMAYQQKQMTVRNAEGMKASAENKKIGAAFLTENKAKAGVVTTASGLQYSIEKEGTGAKPTVKDRVKVHYTGRLLDGKVFDSSVERGEAIEFGVTEVIKGWTEALQLMPVGSKWKLYIPSDLAYGDRGAGADIKPGSTLVFDVELLDIVKQ</sequence>
<name>D2QUJ7_SPILD</name>
<dbReference type="KEGG" id="sli:Slin_6522"/>
<dbReference type="AlphaFoldDB" id="D2QUJ7"/>
<dbReference type="InterPro" id="IPR046357">
    <property type="entry name" value="PPIase_dom_sf"/>
</dbReference>
<dbReference type="InterPro" id="IPR000774">
    <property type="entry name" value="PPIase_FKBP_N"/>
</dbReference>
<dbReference type="GO" id="GO:0006457">
    <property type="term" value="P:protein folding"/>
    <property type="evidence" value="ECO:0007669"/>
    <property type="project" value="InterPro"/>
</dbReference>
<comment type="catalytic activity">
    <reaction evidence="1 6 7">
        <text>[protein]-peptidylproline (omega=180) = [protein]-peptidylproline (omega=0)</text>
        <dbReference type="Rhea" id="RHEA:16237"/>
        <dbReference type="Rhea" id="RHEA-COMP:10747"/>
        <dbReference type="Rhea" id="RHEA-COMP:10748"/>
        <dbReference type="ChEBI" id="CHEBI:83833"/>
        <dbReference type="ChEBI" id="CHEBI:83834"/>
        <dbReference type="EC" id="5.2.1.8"/>
    </reaction>
</comment>
<evidence type="ECO:0000256" key="1">
    <source>
        <dbReference type="ARBA" id="ARBA00000971"/>
    </source>
</evidence>
<dbReference type="PRINTS" id="PR01730">
    <property type="entry name" value="INFPOTNTIATR"/>
</dbReference>
<dbReference type="Pfam" id="PF00254">
    <property type="entry name" value="FKBP_C"/>
    <property type="match status" value="1"/>
</dbReference>
<dbReference type="Pfam" id="PF01346">
    <property type="entry name" value="FKBP_N"/>
    <property type="match status" value="1"/>
</dbReference>
<feature type="domain" description="PPIase FKBP-type" evidence="9">
    <location>
        <begin position="170"/>
        <end position="256"/>
    </location>
</feature>
<evidence type="ECO:0000256" key="8">
    <source>
        <dbReference type="SAM" id="SignalP"/>
    </source>
</evidence>
<keyword evidence="5 6" id="KW-0413">Isomerase</keyword>
<dbReference type="InterPro" id="IPR036944">
    <property type="entry name" value="PPIase_FKBP_N_sf"/>
</dbReference>
<evidence type="ECO:0000256" key="7">
    <source>
        <dbReference type="RuleBase" id="RU003915"/>
    </source>
</evidence>
<evidence type="ECO:0000259" key="9">
    <source>
        <dbReference type="PROSITE" id="PS50059"/>
    </source>
</evidence>
<reference evidence="10 11" key="1">
    <citation type="journal article" date="2010" name="Stand. Genomic Sci.">
        <title>Complete genome sequence of Spirosoma linguale type strain (1).</title>
        <authorList>
            <person name="Lail K."/>
            <person name="Sikorski J."/>
            <person name="Saunders E."/>
            <person name="Lapidus A."/>
            <person name="Glavina Del Rio T."/>
            <person name="Copeland A."/>
            <person name="Tice H."/>
            <person name="Cheng J.-F."/>
            <person name="Lucas S."/>
            <person name="Nolan M."/>
            <person name="Bruce D."/>
            <person name="Goodwin L."/>
            <person name="Pitluck S."/>
            <person name="Ivanova N."/>
            <person name="Mavromatis K."/>
            <person name="Ovchinnikova G."/>
            <person name="Pati A."/>
            <person name="Chen A."/>
            <person name="Palaniappan K."/>
            <person name="Land M."/>
            <person name="Hauser L."/>
            <person name="Chang Y.-J."/>
            <person name="Jeffries C.D."/>
            <person name="Chain P."/>
            <person name="Brettin T."/>
            <person name="Detter J.C."/>
            <person name="Schuetze A."/>
            <person name="Rohde M."/>
            <person name="Tindall B.J."/>
            <person name="Goeker M."/>
            <person name="Bristow J."/>
            <person name="Eisen J.A."/>
            <person name="Markowitz V."/>
            <person name="Hugenholtz P."/>
            <person name="Kyrpides N.C."/>
            <person name="Klenk H.-P."/>
            <person name="Chen F."/>
        </authorList>
    </citation>
    <scope>NUCLEOTIDE SEQUENCE [LARGE SCALE GENOMIC DNA]</scope>
    <source>
        <strain evidence="11">ATCC 33905 / DSM 74 / LMG 10896 / Claus 1</strain>
    </source>
</reference>
<evidence type="ECO:0000256" key="3">
    <source>
        <dbReference type="ARBA" id="ARBA00022729"/>
    </source>
</evidence>
<dbReference type="EC" id="5.2.1.8" evidence="7"/>
<keyword evidence="3 8" id="KW-0732">Signal</keyword>
<dbReference type="FunFam" id="3.10.50.40:FF:000045">
    <property type="entry name" value="Peptidyl-prolyl cis-trans isomerase"/>
    <property type="match status" value="1"/>
</dbReference>
<evidence type="ECO:0000256" key="6">
    <source>
        <dbReference type="PROSITE-ProRule" id="PRU00277"/>
    </source>
</evidence>
<proteinExistence type="inferred from homology"/>
<dbReference type="EMBL" id="CP001769">
    <property type="protein sequence ID" value="ADB42479.1"/>
    <property type="molecule type" value="Genomic_DNA"/>
</dbReference>
<evidence type="ECO:0000313" key="10">
    <source>
        <dbReference type="EMBL" id="ADB42479.1"/>
    </source>
</evidence>
<dbReference type="RefSeq" id="WP_012930961.1">
    <property type="nucleotide sequence ID" value="NC_013730.1"/>
</dbReference>
<dbReference type="GO" id="GO:0003755">
    <property type="term" value="F:peptidyl-prolyl cis-trans isomerase activity"/>
    <property type="evidence" value="ECO:0007669"/>
    <property type="project" value="UniProtKB-UniRule"/>
</dbReference>
<dbReference type="Gene3D" id="1.10.287.460">
    <property type="entry name" value="Peptidyl-prolyl cis-trans isomerase, FKBP-type, N-terminal domain"/>
    <property type="match status" value="1"/>
</dbReference>
<keyword evidence="11" id="KW-1185">Reference proteome</keyword>
<dbReference type="Proteomes" id="UP000002028">
    <property type="component" value="Chromosome"/>
</dbReference>
<dbReference type="SUPFAM" id="SSF54534">
    <property type="entry name" value="FKBP-like"/>
    <property type="match status" value="1"/>
</dbReference>
<comment type="similarity">
    <text evidence="2 7">Belongs to the FKBP-type PPIase family.</text>
</comment>
<dbReference type="NCBIfam" id="NF008602">
    <property type="entry name" value="PRK11570.1"/>
    <property type="match status" value="1"/>
</dbReference>
<keyword evidence="4 6" id="KW-0697">Rotamase</keyword>
<accession>D2QUJ7</accession>
<evidence type="ECO:0000256" key="2">
    <source>
        <dbReference type="ARBA" id="ARBA00006577"/>
    </source>
</evidence>
<dbReference type="InterPro" id="IPR001179">
    <property type="entry name" value="PPIase_FKBP_dom"/>
</dbReference>
<dbReference type="eggNOG" id="COG0545">
    <property type="taxonomic scope" value="Bacteria"/>
</dbReference>
<evidence type="ECO:0000256" key="5">
    <source>
        <dbReference type="ARBA" id="ARBA00023235"/>
    </source>
</evidence>
<dbReference type="STRING" id="504472.Slin_6522"/>
<dbReference type="HOGENOM" id="CLU_013615_0_1_10"/>
<dbReference type="PANTHER" id="PTHR43811:SF19">
    <property type="entry name" value="39 KDA FK506-BINDING NUCLEAR PROTEIN"/>
    <property type="match status" value="1"/>
</dbReference>
<dbReference type="GO" id="GO:0016020">
    <property type="term" value="C:membrane"/>
    <property type="evidence" value="ECO:0007669"/>
    <property type="project" value="InterPro"/>
</dbReference>
<protein>
    <recommendedName>
        <fullName evidence="7">Peptidyl-prolyl cis-trans isomerase</fullName>
        <ecNumber evidence="7">5.2.1.8</ecNumber>
    </recommendedName>
</protein>
<organism evidence="10 11">
    <name type="scientific">Spirosoma linguale (strain ATCC 33905 / DSM 74 / LMG 10896 / Claus 1)</name>
    <dbReference type="NCBI Taxonomy" id="504472"/>
    <lineage>
        <taxon>Bacteria</taxon>
        <taxon>Pseudomonadati</taxon>
        <taxon>Bacteroidota</taxon>
        <taxon>Cytophagia</taxon>
        <taxon>Cytophagales</taxon>
        <taxon>Cytophagaceae</taxon>
        <taxon>Spirosoma</taxon>
    </lineage>
</organism>
<dbReference type="PANTHER" id="PTHR43811">
    <property type="entry name" value="FKBP-TYPE PEPTIDYL-PROLYL CIS-TRANS ISOMERASE FKPA"/>
    <property type="match status" value="1"/>
</dbReference>
<evidence type="ECO:0000256" key="4">
    <source>
        <dbReference type="ARBA" id="ARBA00023110"/>
    </source>
</evidence>
<evidence type="ECO:0000313" key="11">
    <source>
        <dbReference type="Proteomes" id="UP000002028"/>
    </source>
</evidence>
<feature type="signal peptide" evidence="8">
    <location>
        <begin position="1"/>
        <end position="23"/>
    </location>
</feature>
<dbReference type="InterPro" id="IPR008104">
    <property type="entry name" value="INFPOTNTIATR"/>
</dbReference>
<dbReference type="PROSITE" id="PS50059">
    <property type="entry name" value="FKBP_PPIASE"/>
    <property type="match status" value="1"/>
</dbReference>
<feature type="chain" id="PRO_5003034269" description="Peptidyl-prolyl cis-trans isomerase" evidence="8">
    <location>
        <begin position="24"/>
        <end position="258"/>
    </location>
</feature>
<dbReference type="Gene3D" id="3.10.50.40">
    <property type="match status" value="1"/>
</dbReference>